<evidence type="ECO:0000313" key="2">
    <source>
        <dbReference type="Proteomes" id="UP000324800"/>
    </source>
</evidence>
<organism evidence="1 2">
    <name type="scientific">Streblomastix strix</name>
    <dbReference type="NCBI Taxonomy" id="222440"/>
    <lineage>
        <taxon>Eukaryota</taxon>
        <taxon>Metamonada</taxon>
        <taxon>Preaxostyla</taxon>
        <taxon>Oxymonadida</taxon>
        <taxon>Streblomastigidae</taxon>
        <taxon>Streblomastix</taxon>
    </lineage>
</organism>
<evidence type="ECO:0000313" key="1">
    <source>
        <dbReference type="EMBL" id="KAA6401001.1"/>
    </source>
</evidence>
<gene>
    <name evidence="1" type="ORF">EZS28_003468</name>
</gene>
<name>A0A5J4X1B8_9EUKA</name>
<comment type="caution">
    <text evidence="1">The sequence shown here is derived from an EMBL/GenBank/DDBJ whole genome shotgun (WGS) entry which is preliminary data.</text>
</comment>
<reference evidence="1 2" key="1">
    <citation type="submission" date="2019-03" db="EMBL/GenBank/DDBJ databases">
        <title>Single cell metagenomics reveals metabolic interactions within the superorganism composed of flagellate Streblomastix strix and complex community of Bacteroidetes bacteria on its surface.</title>
        <authorList>
            <person name="Treitli S.C."/>
            <person name="Kolisko M."/>
            <person name="Husnik F."/>
            <person name="Keeling P."/>
            <person name="Hampl V."/>
        </authorList>
    </citation>
    <scope>NUCLEOTIDE SEQUENCE [LARGE SCALE GENOMIC DNA]</scope>
    <source>
        <strain evidence="1">ST1C</strain>
    </source>
</reference>
<dbReference type="EMBL" id="SNRW01000461">
    <property type="protein sequence ID" value="KAA6401001.1"/>
    <property type="molecule type" value="Genomic_DNA"/>
</dbReference>
<proteinExistence type="predicted"/>
<dbReference type="Proteomes" id="UP000324800">
    <property type="component" value="Unassembled WGS sequence"/>
</dbReference>
<accession>A0A5J4X1B8</accession>
<sequence>MNDTKRIIIHTIERIYCNQLFSQYPILINVFTVFASTTLYNSPLRSNEELDDSRQGAIEGMTAYQRLLKDEDIARKAGNTALQVSEGGITASLTIIELYHQIAGQVWKTIDALIKLQIEESNTADENKENLGPNTIEAICQLMLDIDEKLSDQAKADVQL</sequence>
<protein>
    <submittedName>
        <fullName evidence="1">Uncharacterized protein</fullName>
    </submittedName>
</protein>
<dbReference type="AlphaFoldDB" id="A0A5J4X1B8"/>